<evidence type="ECO:0000313" key="6">
    <source>
        <dbReference type="EMBL" id="OGL82883.1"/>
    </source>
</evidence>
<name>A0A1F7UX63_9BACT</name>
<dbReference type="Gene3D" id="1.10.238.260">
    <property type="match status" value="1"/>
</dbReference>
<dbReference type="Pfam" id="PF08502">
    <property type="entry name" value="LeuA_dimer"/>
    <property type="match status" value="1"/>
</dbReference>
<keyword evidence="4" id="KW-0100">Branched-chain amino acid biosynthesis</keyword>
<keyword evidence="3" id="KW-0464">Manganese</keyword>
<dbReference type="GO" id="GO:0003852">
    <property type="term" value="F:2-isopropylmalate synthase activity"/>
    <property type="evidence" value="ECO:0007669"/>
    <property type="project" value="InterPro"/>
</dbReference>
<accession>A0A1F7UX63</accession>
<dbReference type="Gene3D" id="3.30.160.340">
    <property type="match status" value="1"/>
</dbReference>
<evidence type="ECO:0000313" key="7">
    <source>
        <dbReference type="Proteomes" id="UP000176846"/>
    </source>
</evidence>
<dbReference type="SMART" id="SM00917">
    <property type="entry name" value="LeuA_dimer"/>
    <property type="match status" value="1"/>
</dbReference>
<dbReference type="InterPro" id="IPR036230">
    <property type="entry name" value="LeuA_allosteric_dom_sf"/>
</dbReference>
<sequence length="514" mass="55970">MIKTIQIMDTTLRDGLQSFGVHLSVPERQQVAEFLLRRVRVDSLEVASARVGGDEHETLTTIVKWAASHHCLERIEALGFIDGTSSVEWIASAGCRTINILAKGSERHCRKQLHWTLNDQVEYLGVEVEAARSRGMAVNVYLEDWSQGMRQSPEFVSAFALQLAKLPIERVMLCDTLGVLYPLEVRRYVQVVRTLLPRQKLDFHGHNDRGLATANTLLAIEGGEDGVHVAVNGMGERAGNTPLEEVVVNIKDFLGHAGFLVNIDESQLTVASRMVAAFSARRVPPNKPIVGANVFSQTAGVHIDGDVKDELYVSDLRPERFGAQVTHVLGHLGGKASVKSNAKKLGLDLSVEELELVTEKVQELGANHSLSPSDLLAIVADILDRPELVTISLVKVVTNSVFAKSASANAVIAHNGKHYAITARGGGGFDAFWNALRKWARGYGVIVIPELVHYDIDVPTSGDSSALTTVIITWRIPDKSEFITTGLDRDQVMAGIKAAVAAVNLASHRKGKQS</sequence>
<feature type="domain" description="Pyruvate carboxyltransferase" evidence="5">
    <location>
        <begin position="5"/>
        <end position="269"/>
    </location>
</feature>
<proteinExistence type="predicted"/>
<dbReference type="Gene3D" id="3.30.160.740">
    <property type="match status" value="1"/>
</dbReference>
<dbReference type="SUPFAM" id="SSF51569">
    <property type="entry name" value="Aldolase"/>
    <property type="match status" value="1"/>
</dbReference>
<protein>
    <recommendedName>
        <fullName evidence="5">Pyruvate carboxyltransferase domain-containing protein</fullName>
    </recommendedName>
</protein>
<dbReference type="GO" id="GO:0009098">
    <property type="term" value="P:L-leucine biosynthetic process"/>
    <property type="evidence" value="ECO:0007669"/>
    <property type="project" value="InterPro"/>
</dbReference>
<dbReference type="PANTHER" id="PTHR10277">
    <property type="entry name" value="HOMOCITRATE SYNTHASE-RELATED"/>
    <property type="match status" value="1"/>
</dbReference>
<dbReference type="SUPFAM" id="SSF110921">
    <property type="entry name" value="2-isopropylmalate synthase LeuA, allosteric (dimerisation) domain"/>
    <property type="match status" value="1"/>
</dbReference>
<keyword evidence="2" id="KW-0808">Transferase</keyword>
<evidence type="ECO:0000256" key="3">
    <source>
        <dbReference type="ARBA" id="ARBA00023211"/>
    </source>
</evidence>
<dbReference type="InterPro" id="IPR000891">
    <property type="entry name" value="PYR_CT"/>
</dbReference>
<dbReference type="AlphaFoldDB" id="A0A1F7UX63"/>
<dbReference type="PANTHER" id="PTHR10277:SF57">
    <property type="entry name" value="(R)-CITRAMALATE SYNTHASE CIMA"/>
    <property type="match status" value="1"/>
</dbReference>
<gene>
    <name evidence="6" type="ORF">A2936_04085</name>
</gene>
<dbReference type="PROSITE" id="PS00816">
    <property type="entry name" value="AIPM_HOMOCIT_SYNTH_2"/>
    <property type="match status" value="1"/>
</dbReference>
<dbReference type="Pfam" id="PF22617">
    <property type="entry name" value="HCS_D2"/>
    <property type="match status" value="1"/>
</dbReference>
<dbReference type="InterPro" id="IPR013709">
    <property type="entry name" value="2-isopropylmalate_synth_dimer"/>
</dbReference>
<organism evidence="6 7">
    <name type="scientific">Candidatus Uhrbacteria bacterium RIFCSPLOWO2_01_FULL_47_25</name>
    <dbReference type="NCBI Taxonomy" id="1802402"/>
    <lineage>
        <taxon>Bacteria</taxon>
        <taxon>Candidatus Uhriibacteriota</taxon>
    </lineage>
</organism>
<dbReference type="EMBL" id="MGEK01000005">
    <property type="protein sequence ID" value="OGL82883.1"/>
    <property type="molecule type" value="Genomic_DNA"/>
</dbReference>
<evidence type="ECO:0000256" key="4">
    <source>
        <dbReference type="ARBA" id="ARBA00023304"/>
    </source>
</evidence>
<reference evidence="6 7" key="1">
    <citation type="journal article" date="2016" name="Nat. Commun.">
        <title>Thousands of microbial genomes shed light on interconnected biogeochemical processes in an aquifer system.</title>
        <authorList>
            <person name="Anantharaman K."/>
            <person name="Brown C.T."/>
            <person name="Hug L.A."/>
            <person name="Sharon I."/>
            <person name="Castelle C.J."/>
            <person name="Probst A.J."/>
            <person name="Thomas B.C."/>
            <person name="Singh A."/>
            <person name="Wilkins M.J."/>
            <person name="Karaoz U."/>
            <person name="Brodie E.L."/>
            <person name="Williams K.H."/>
            <person name="Hubbard S.S."/>
            <person name="Banfield J.F."/>
        </authorList>
    </citation>
    <scope>NUCLEOTIDE SEQUENCE [LARGE SCALE GENOMIC DNA]</scope>
</reference>
<dbReference type="Proteomes" id="UP000176846">
    <property type="component" value="Unassembled WGS sequence"/>
</dbReference>
<dbReference type="InterPro" id="IPR002034">
    <property type="entry name" value="AIPM/Hcit_synth_CS"/>
</dbReference>
<evidence type="ECO:0000256" key="1">
    <source>
        <dbReference type="ARBA" id="ARBA00022605"/>
    </source>
</evidence>
<dbReference type="PROSITE" id="PS50991">
    <property type="entry name" value="PYR_CT"/>
    <property type="match status" value="1"/>
</dbReference>
<dbReference type="InterPro" id="IPR054691">
    <property type="entry name" value="LeuA/HCS_post-cat"/>
</dbReference>
<dbReference type="Gene3D" id="3.20.20.70">
    <property type="entry name" value="Aldolase class I"/>
    <property type="match status" value="1"/>
</dbReference>
<dbReference type="InterPro" id="IPR050073">
    <property type="entry name" value="2-IPM_HCS-like"/>
</dbReference>
<evidence type="ECO:0000256" key="2">
    <source>
        <dbReference type="ARBA" id="ARBA00022679"/>
    </source>
</evidence>
<keyword evidence="1" id="KW-0028">Amino-acid biosynthesis</keyword>
<dbReference type="InterPro" id="IPR013785">
    <property type="entry name" value="Aldolase_TIM"/>
</dbReference>
<dbReference type="Pfam" id="PF00682">
    <property type="entry name" value="HMGL-like"/>
    <property type="match status" value="1"/>
</dbReference>
<comment type="caution">
    <text evidence="6">The sequence shown here is derived from an EMBL/GenBank/DDBJ whole genome shotgun (WGS) entry which is preliminary data.</text>
</comment>
<evidence type="ECO:0000259" key="5">
    <source>
        <dbReference type="PROSITE" id="PS50991"/>
    </source>
</evidence>